<dbReference type="EMBL" id="LSLI01000122">
    <property type="protein sequence ID" value="KXS30906.1"/>
    <property type="molecule type" value="Genomic_DNA"/>
</dbReference>
<dbReference type="SUPFAM" id="SSF47188">
    <property type="entry name" value="Hemerythrin-like"/>
    <property type="match status" value="1"/>
</dbReference>
<evidence type="ECO:0000259" key="5">
    <source>
        <dbReference type="Pfam" id="PF01814"/>
    </source>
</evidence>
<reference evidence="6 7" key="2">
    <citation type="submission" date="2016-03" db="EMBL/GenBank/DDBJ databases">
        <title>New uncultured bacterium of the family Gallionellaceae from acid mine drainage: description and reconstruction of genome based on metagenomic analysis of microbial community.</title>
        <authorList>
            <person name="Kadnikov V."/>
            <person name="Ivasenko D."/>
            <person name="Beletsky A."/>
            <person name="Mardanov A."/>
            <person name="Danilova E."/>
            <person name="Pimenov N."/>
            <person name="Karnachuk O."/>
            <person name="Ravin N."/>
        </authorList>
    </citation>
    <scope>NUCLEOTIDE SEQUENCE [LARGE SCALE GENOMIC DNA]</scope>
    <source>
        <strain evidence="6">ShG14-8</strain>
    </source>
</reference>
<comment type="similarity">
    <text evidence="1">Belongs to the hemerythrin family.</text>
</comment>
<dbReference type="PANTHER" id="PTHR37164">
    <property type="entry name" value="BACTERIOHEMERYTHRIN"/>
    <property type="match status" value="1"/>
</dbReference>
<dbReference type="Pfam" id="PF01814">
    <property type="entry name" value="Hemerythrin"/>
    <property type="match status" value="1"/>
</dbReference>
<evidence type="ECO:0000313" key="7">
    <source>
        <dbReference type="Proteomes" id="UP000070578"/>
    </source>
</evidence>
<dbReference type="PROSITE" id="PS00550">
    <property type="entry name" value="HEMERYTHRINS"/>
    <property type="match status" value="1"/>
</dbReference>
<accession>A0A139BPH4</accession>
<proteinExistence type="inferred from homology"/>
<evidence type="ECO:0000256" key="2">
    <source>
        <dbReference type="ARBA" id="ARBA00022621"/>
    </source>
</evidence>
<comment type="caution">
    <text evidence="6">The sequence shown here is derived from an EMBL/GenBank/DDBJ whole genome shotgun (WGS) entry which is preliminary data.</text>
</comment>
<keyword evidence="2" id="KW-0561">Oxygen transport</keyword>
<reference evidence="6 7" key="1">
    <citation type="submission" date="2016-02" db="EMBL/GenBank/DDBJ databases">
        <authorList>
            <person name="Wen L."/>
            <person name="He K."/>
            <person name="Yang H."/>
        </authorList>
    </citation>
    <scope>NUCLEOTIDE SEQUENCE [LARGE SCALE GENOMIC DNA]</scope>
    <source>
        <strain evidence="6">ShG14-8</strain>
    </source>
</reference>
<feature type="domain" description="Hemerythrin-like" evidence="5">
    <location>
        <begin position="11"/>
        <end position="121"/>
    </location>
</feature>
<dbReference type="GO" id="GO:0005344">
    <property type="term" value="F:oxygen carrier activity"/>
    <property type="evidence" value="ECO:0007669"/>
    <property type="project" value="UniProtKB-KW"/>
</dbReference>
<dbReference type="AlphaFoldDB" id="A0A139BPH4"/>
<keyword evidence="3" id="KW-0479">Metal-binding</keyword>
<dbReference type="NCBIfam" id="TIGR02481">
    <property type="entry name" value="hemeryth_dom"/>
    <property type="match status" value="1"/>
</dbReference>
<dbReference type="Proteomes" id="UP000070578">
    <property type="component" value="Unassembled WGS sequence"/>
</dbReference>
<dbReference type="InterPro" id="IPR012827">
    <property type="entry name" value="Hemerythrin_metal-bd"/>
</dbReference>
<evidence type="ECO:0000256" key="3">
    <source>
        <dbReference type="ARBA" id="ARBA00022723"/>
    </source>
</evidence>
<keyword evidence="4" id="KW-0408">Iron</keyword>
<evidence type="ECO:0000256" key="4">
    <source>
        <dbReference type="ARBA" id="ARBA00023004"/>
    </source>
</evidence>
<dbReference type="InterPro" id="IPR050669">
    <property type="entry name" value="Hemerythrin"/>
</dbReference>
<keyword evidence="2" id="KW-0813">Transport</keyword>
<dbReference type="Gene3D" id="1.20.120.50">
    <property type="entry name" value="Hemerythrin-like"/>
    <property type="match status" value="1"/>
</dbReference>
<name>A0A139BPH4_9PROT</name>
<dbReference type="InterPro" id="IPR012312">
    <property type="entry name" value="Hemerythrin-like"/>
</dbReference>
<protein>
    <submittedName>
        <fullName evidence="6">Putative hemerythrin-like protein</fullName>
    </submittedName>
</protein>
<dbReference type="CDD" id="cd12107">
    <property type="entry name" value="Hemerythrin"/>
    <property type="match status" value="1"/>
</dbReference>
<evidence type="ECO:0000256" key="1">
    <source>
        <dbReference type="ARBA" id="ARBA00010587"/>
    </source>
</evidence>
<evidence type="ECO:0000313" key="6">
    <source>
        <dbReference type="EMBL" id="KXS30906.1"/>
    </source>
</evidence>
<dbReference type="InterPro" id="IPR035938">
    <property type="entry name" value="Hemerythrin-like_sf"/>
</dbReference>
<sequence>MEWKDEYSMGILEIDNQHRLLLRSITVIEESIRLNQGWSNTHFAILELIQLARMHFSFEEALMRMFAYPLMDTHQDEHQRFFTRLDGIERQSLRKSAEAEMIEFLKNWLTRHILGSDRDYAKHIFSGAQVVRHNPANPD</sequence>
<gene>
    <name evidence="6" type="ORF">AWT59_2967</name>
</gene>
<dbReference type="PANTHER" id="PTHR37164:SF1">
    <property type="entry name" value="BACTERIOHEMERYTHRIN"/>
    <property type="match status" value="1"/>
</dbReference>
<dbReference type="InterPro" id="IPR016131">
    <property type="entry name" value="Haemerythrin_Fe_BS"/>
</dbReference>
<dbReference type="NCBIfam" id="NF033749">
    <property type="entry name" value="bact_hemeryth"/>
    <property type="match status" value="1"/>
</dbReference>
<organism evidence="6 7">
    <name type="scientific">Candidatus Gallionella acididurans</name>
    <dbReference type="NCBI Taxonomy" id="1796491"/>
    <lineage>
        <taxon>Bacteria</taxon>
        <taxon>Pseudomonadati</taxon>
        <taxon>Pseudomonadota</taxon>
        <taxon>Betaproteobacteria</taxon>
        <taxon>Nitrosomonadales</taxon>
        <taxon>Gallionellaceae</taxon>
        <taxon>Gallionella</taxon>
    </lineage>
</organism>
<dbReference type="GO" id="GO:0046872">
    <property type="term" value="F:metal ion binding"/>
    <property type="evidence" value="ECO:0007669"/>
    <property type="project" value="UniProtKB-KW"/>
</dbReference>